<feature type="coiled-coil region" evidence="4">
    <location>
        <begin position="30"/>
        <end position="57"/>
    </location>
</feature>
<evidence type="ECO:0008006" key="6">
    <source>
        <dbReference type="Google" id="ProtNLM"/>
    </source>
</evidence>
<evidence type="ECO:0000256" key="4">
    <source>
        <dbReference type="SAM" id="Coils"/>
    </source>
</evidence>
<comment type="caution">
    <text evidence="5">The sequence shown here is derived from an EMBL/GenBank/DDBJ whole genome shotgun (WGS) entry which is preliminary data.</text>
</comment>
<evidence type="ECO:0000313" key="5">
    <source>
        <dbReference type="EMBL" id="KKK66766.1"/>
    </source>
</evidence>
<dbReference type="PRINTS" id="PR00127">
    <property type="entry name" value="CLPPROTEASEP"/>
</dbReference>
<dbReference type="Pfam" id="PF00574">
    <property type="entry name" value="CLP_protease"/>
    <property type="match status" value="1"/>
</dbReference>
<keyword evidence="4" id="KW-0175">Coiled coil</keyword>
<dbReference type="AlphaFoldDB" id="A0A0F9A3L3"/>
<evidence type="ECO:0000256" key="2">
    <source>
        <dbReference type="ARBA" id="ARBA00022490"/>
    </source>
</evidence>
<organism evidence="5">
    <name type="scientific">marine sediment metagenome</name>
    <dbReference type="NCBI Taxonomy" id="412755"/>
    <lineage>
        <taxon>unclassified sequences</taxon>
        <taxon>metagenomes</taxon>
        <taxon>ecological metagenomes</taxon>
    </lineage>
</organism>
<proteinExistence type="inferred from homology"/>
<protein>
    <recommendedName>
        <fullName evidence="6">ATP-dependent Clp protease proteolytic subunit</fullName>
    </recommendedName>
</protein>
<sequence length="255" mass="28426">MPKSTAELPPSPKDNILAAREEQLLADADLSRASARRAEAEVENTHAEARKNLAEALEFEVKAALSAIMLDQTRRKEKEYLAADKHHFVYVFDDQINASSVKSCVAQLTAWMRNNPKQDIEIVFNSPGGLVQEGMVLFDFIQLMKNNGHCITTTALGRAASMAGVLLQAGTIRRMGKEAWVLIHEGAFGAVGNVGEVEDTVDWVKRVLKRIRHIFAARSTLTEGQIARRWKRKNWWLSSDDCLKLGFVDEILPGV</sequence>
<reference evidence="5" key="1">
    <citation type="journal article" date="2015" name="Nature">
        <title>Complex archaea that bridge the gap between prokaryotes and eukaryotes.</title>
        <authorList>
            <person name="Spang A."/>
            <person name="Saw J.H."/>
            <person name="Jorgensen S.L."/>
            <person name="Zaremba-Niedzwiedzka K."/>
            <person name="Martijn J."/>
            <person name="Lind A.E."/>
            <person name="van Eijk R."/>
            <person name="Schleper C."/>
            <person name="Guy L."/>
            <person name="Ettema T.J."/>
        </authorList>
    </citation>
    <scope>NUCLEOTIDE SEQUENCE</scope>
</reference>
<keyword evidence="2" id="KW-0963">Cytoplasm</keyword>
<dbReference type="GO" id="GO:0006515">
    <property type="term" value="P:protein quality control for misfolded or incompletely synthesized proteins"/>
    <property type="evidence" value="ECO:0007669"/>
    <property type="project" value="TreeGrafter"/>
</dbReference>
<dbReference type="PANTHER" id="PTHR10381">
    <property type="entry name" value="ATP-DEPENDENT CLP PROTEASE PROTEOLYTIC SUBUNIT"/>
    <property type="match status" value="1"/>
</dbReference>
<dbReference type="GO" id="GO:0009368">
    <property type="term" value="C:endopeptidase Clp complex"/>
    <property type="evidence" value="ECO:0007669"/>
    <property type="project" value="TreeGrafter"/>
</dbReference>
<evidence type="ECO:0000256" key="1">
    <source>
        <dbReference type="ARBA" id="ARBA00007039"/>
    </source>
</evidence>
<dbReference type="GO" id="GO:0051117">
    <property type="term" value="F:ATPase binding"/>
    <property type="evidence" value="ECO:0007669"/>
    <property type="project" value="TreeGrafter"/>
</dbReference>
<dbReference type="GO" id="GO:0004176">
    <property type="term" value="F:ATP-dependent peptidase activity"/>
    <property type="evidence" value="ECO:0007669"/>
    <property type="project" value="InterPro"/>
</dbReference>
<comment type="similarity">
    <text evidence="1">Belongs to the peptidase S14 family.</text>
</comment>
<dbReference type="SUPFAM" id="SSF52096">
    <property type="entry name" value="ClpP/crotonase"/>
    <property type="match status" value="1"/>
</dbReference>
<accession>A0A0F9A3L3</accession>
<keyword evidence="3" id="KW-0378">Hydrolase</keyword>
<evidence type="ECO:0000256" key="3">
    <source>
        <dbReference type="ARBA" id="ARBA00022801"/>
    </source>
</evidence>
<dbReference type="InterPro" id="IPR001907">
    <property type="entry name" value="ClpP"/>
</dbReference>
<dbReference type="EMBL" id="LAZR01059925">
    <property type="protein sequence ID" value="KKK66766.1"/>
    <property type="molecule type" value="Genomic_DNA"/>
</dbReference>
<name>A0A0F9A3L3_9ZZZZ</name>
<dbReference type="PANTHER" id="PTHR10381:SF70">
    <property type="entry name" value="ATP-DEPENDENT CLP PROTEASE PROTEOLYTIC SUBUNIT"/>
    <property type="match status" value="1"/>
</dbReference>
<dbReference type="InterPro" id="IPR029045">
    <property type="entry name" value="ClpP/crotonase-like_dom_sf"/>
</dbReference>
<gene>
    <name evidence="5" type="ORF">LCGC14_2960790</name>
</gene>
<dbReference type="InterPro" id="IPR023562">
    <property type="entry name" value="ClpP/TepA"/>
</dbReference>
<dbReference type="GO" id="GO:0004252">
    <property type="term" value="F:serine-type endopeptidase activity"/>
    <property type="evidence" value="ECO:0007669"/>
    <property type="project" value="InterPro"/>
</dbReference>
<dbReference type="Gene3D" id="3.90.226.10">
    <property type="entry name" value="2-enoyl-CoA Hydratase, Chain A, domain 1"/>
    <property type="match status" value="1"/>
</dbReference>